<evidence type="ECO:0000313" key="8">
    <source>
        <dbReference type="Proteomes" id="UP000076874"/>
    </source>
</evidence>
<feature type="transmembrane region" description="Helical" evidence="5">
    <location>
        <begin position="102"/>
        <end position="122"/>
    </location>
</feature>
<sequence length="546" mass="59357">MDIIRDSAIGSLLRLTDSGRRLLKFPEERDGFRLPQVFLDDSPIRQGNKNAESTYGSADSELAAQGAQELESGAVGTQKPTVTWYSDHDPENPHNWPVGKKIWVSVLLAAYSFAAYLGSSIYTPSTAGIEQHFSVSETVASLGLSLFVFGYGVAPLVFSPLSEIPVIGRNPPYVITFSLFAVLTIPAVLIDNLPGILVIRFLLGVLCSPALATVGASYGDYISPAYSGYMITVWASCAALAPSLAPLIAGFAVENENWRWSFWELLWIAVPVAVVMALTLPETSADTLLLRRARRLRKLTGRTDLKSESEIRQQEMHVGRVAFNALAKPWQINALDPAVLFTTVYMALAYGTYYSFFESFPLVFGGIYGFDLGAIGLAFICALTGMLIASVVIVAYHYLVMSRRFEKSSAPPPPEEQLWLGLFASFLLPVGLFIFAWTARADIHWVVCMVGVAIAMCGIIIITQAVLNYLPFTYPRYAGSLFAANTASRCLFAGAAVLFSPPLFRGLGVGGGVSLIAGLSVLCVFGLFGLYFYGADLRRRSKFAVT</sequence>
<dbReference type="InterPro" id="IPR020846">
    <property type="entry name" value="MFS_dom"/>
</dbReference>
<dbReference type="PANTHER" id="PTHR23502:SF23">
    <property type="entry name" value="FLUCONAZOLE RESISTANCE PROTEIN 1"/>
    <property type="match status" value="1"/>
</dbReference>
<evidence type="ECO:0000313" key="7">
    <source>
        <dbReference type="EMBL" id="OAA68561.1"/>
    </source>
</evidence>
<feature type="transmembrane region" description="Helical" evidence="5">
    <location>
        <begin position="142"/>
        <end position="161"/>
    </location>
</feature>
<feature type="transmembrane region" description="Helical" evidence="5">
    <location>
        <begin position="196"/>
        <end position="219"/>
    </location>
</feature>
<dbReference type="GO" id="GO:1990961">
    <property type="term" value="P:xenobiotic detoxification by transmembrane export across the plasma membrane"/>
    <property type="evidence" value="ECO:0007669"/>
    <property type="project" value="TreeGrafter"/>
</dbReference>
<feature type="transmembrane region" description="Helical" evidence="5">
    <location>
        <begin position="173"/>
        <end position="190"/>
    </location>
</feature>
<proteinExistence type="predicted"/>
<dbReference type="OrthoDB" id="3357846at2759"/>
<evidence type="ECO:0000256" key="4">
    <source>
        <dbReference type="ARBA" id="ARBA00023136"/>
    </source>
</evidence>
<comment type="caution">
    <text evidence="7">The sequence shown here is derived from an EMBL/GenBank/DDBJ whole genome shotgun (WGS) entry which is preliminary data.</text>
</comment>
<feature type="transmembrane region" description="Helical" evidence="5">
    <location>
        <begin position="443"/>
        <end position="470"/>
    </location>
</feature>
<name>A0A168ACF6_9HYPO</name>
<feature type="domain" description="Major facilitator superfamily (MFS) profile" evidence="6">
    <location>
        <begin position="104"/>
        <end position="538"/>
    </location>
</feature>
<dbReference type="Proteomes" id="UP000076874">
    <property type="component" value="Unassembled WGS sequence"/>
</dbReference>
<dbReference type="PANTHER" id="PTHR23502">
    <property type="entry name" value="MAJOR FACILITATOR SUPERFAMILY"/>
    <property type="match status" value="1"/>
</dbReference>
<evidence type="ECO:0000256" key="2">
    <source>
        <dbReference type="ARBA" id="ARBA00022692"/>
    </source>
</evidence>
<feature type="transmembrane region" description="Helical" evidence="5">
    <location>
        <begin position="511"/>
        <end position="533"/>
    </location>
</feature>
<dbReference type="Pfam" id="PF07690">
    <property type="entry name" value="MFS_1"/>
    <property type="match status" value="1"/>
</dbReference>
<reference evidence="7 8" key="1">
    <citation type="journal article" date="2016" name="Genome Biol. Evol.">
        <title>Divergent and convergent evolution of fungal pathogenicity.</title>
        <authorList>
            <person name="Shang Y."/>
            <person name="Xiao G."/>
            <person name="Zheng P."/>
            <person name="Cen K."/>
            <person name="Zhan S."/>
            <person name="Wang C."/>
        </authorList>
    </citation>
    <scope>NUCLEOTIDE SEQUENCE [LARGE SCALE GENOMIC DNA]</scope>
    <source>
        <strain evidence="7 8">RCEF 264</strain>
    </source>
</reference>
<accession>A0A168ACF6</accession>
<feature type="transmembrane region" description="Helical" evidence="5">
    <location>
        <begin position="338"/>
        <end position="357"/>
    </location>
</feature>
<dbReference type="Gene3D" id="1.20.1250.20">
    <property type="entry name" value="MFS general substrate transporter like domains"/>
    <property type="match status" value="1"/>
</dbReference>
<keyword evidence="3 5" id="KW-1133">Transmembrane helix</keyword>
<dbReference type="GO" id="GO:0015244">
    <property type="term" value="F:fluconazole transmembrane transporter activity"/>
    <property type="evidence" value="ECO:0007669"/>
    <property type="project" value="TreeGrafter"/>
</dbReference>
<dbReference type="GO" id="GO:0005886">
    <property type="term" value="C:plasma membrane"/>
    <property type="evidence" value="ECO:0007669"/>
    <property type="project" value="TreeGrafter"/>
</dbReference>
<gene>
    <name evidence="7" type="ORF">SPI_00756</name>
</gene>
<feature type="transmembrane region" description="Helical" evidence="5">
    <location>
        <begin position="477"/>
        <end position="499"/>
    </location>
</feature>
<comment type="subcellular location">
    <subcellularLocation>
        <location evidence="1">Membrane</location>
        <topology evidence="1">Multi-pass membrane protein</topology>
    </subcellularLocation>
</comment>
<feature type="transmembrane region" description="Helical" evidence="5">
    <location>
        <begin position="231"/>
        <end position="253"/>
    </location>
</feature>
<feature type="transmembrane region" description="Helical" evidence="5">
    <location>
        <begin position="265"/>
        <end position="289"/>
    </location>
</feature>
<evidence type="ECO:0000256" key="5">
    <source>
        <dbReference type="SAM" id="Phobius"/>
    </source>
</evidence>
<evidence type="ECO:0000256" key="1">
    <source>
        <dbReference type="ARBA" id="ARBA00004141"/>
    </source>
</evidence>
<dbReference type="STRING" id="1081102.A0A168ACF6"/>
<feature type="transmembrane region" description="Helical" evidence="5">
    <location>
        <begin position="377"/>
        <end position="398"/>
    </location>
</feature>
<dbReference type="EMBL" id="AZHD01000001">
    <property type="protein sequence ID" value="OAA68561.1"/>
    <property type="molecule type" value="Genomic_DNA"/>
</dbReference>
<keyword evidence="4 5" id="KW-0472">Membrane</keyword>
<evidence type="ECO:0000256" key="3">
    <source>
        <dbReference type="ARBA" id="ARBA00022989"/>
    </source>
</evidence>
<organism evidence="7 8">
    <name type="scientific">Niveomyces insectorum RCEF 264</name>
    <dbReference type="NCBI Taxonomy" id="1081102"/>
    <lineage>
        <taxon>Eukaryota</taxon>
        <taxon>Fungi</taxon>
        <taxon>Dikarya</taxon>
        <taxon>Ascomycota</taxon>
        <taxon>Pezizomycotina</taxon>
        <taxon>Sordariomycetes</taxon>
        <taxon>Hypocreomycetidae</taxon>
        <taxon>Hypocreales</taxon>
        <taxon>Cordycipitaceae</taxon>
        <taxon>Niveomyces</taxon>
    </lineage>
</organism>
<dbReference type="InterPro" id="IPR011701">
    <property type="entry name" value="MFS"/>
</dbReference>
<dbReference type="InterPro" id="IPR036259">
    <property type="entry name" value="MFS_trans_sf"/>
</dbReference>
<protein>
    <submittedName>
        <fullName evidence="7">Major facilitator superfamily domain, general substrate transporter</fullName>
    </submittedName>
</protein>
<dbReference type="AlphaFoldDB" id="A0A168ACF6"/>
<dbReference type="CDD" id="cd17323">
    <property type="entry name" value="MFS_Tpo1_MDR_like"/>
    <property type="match status" value="1"/>
</dbReference>
<keyword evidence="2 5" id="KW-0812">Transmembrane</keyword>
<dbReference type="SUPFAM" id="SSF103473">
    <property type="entry name" value="MFS general substrate transporter"/>
    <property type="match status" value="1"/>
</dbReference>
<feature type="transmembrane region" description="Helical" evidence="5">
    <location>
        <begin position="418"/>
        <end position="437"/>
    </location>
</feature>
<dbReference type="PROSITE" id="PS50850">
    <property type="entry name" value="MFS"/>
    <property type="match status" value="1"/>
</dbReference>
<evidence type="ECO:0000259" key="6">
    <source>
        <dbReference type="PROSITE" id="PS50850"/>
    </source>
</evidence>
<keyword evidence="8" id="KW-1185">Reference proteome</keyword>